<dbReference type="eggNOG" id="COG1729">
    <property type="taxonomic scope" value="Bacteria"/>
</dbReference>
<feature type="coiled-coil region" evidence="1">
    <location>
        <begin position="102"/>
        <end position="161"/>
    </location>
</feature>
<dbReference type="Proteomes" id="UP000007467">
    <property type="component" value="Chromosome"/>
</dbReference>
<organism evidence="3 4">
    <name type="scientific">Helicobacter pylori (strain SouthAfrica7)</name>
    <dbReference type="NCBI Taxonomy" id="907239"/>
    <lineage>
        <taxon>Bacteria</taxon>
        <taxon>Pseudomonadati</taxon>
        <taxon>Campylobacterota</taxon>
        <taxon>Epsilonproteobacteria</taxon>
        <taxon>Campylobacterales</taxon>
        <taxon>Helicobacteraceae</taxon>
        <taxon>Helicobacter</taxon>
    </lineage>
</organism>
<gene>
    <name evidence="3" type="ordered locus">HPSA_05480</name>
</gene>
<dbReference type="OrthoDB" id="5338882at2"/>
<feature type="compositionally biased region" description="Basic and acidic residues" evidence="2">
    <location>
        <begin position="188"/>
        <end position="216"/>
    </location>
</feature>
<dbReference type="RefSeq" id="WP_000825288.1">
    <property type="nucleotide sequence ID" value="NC_017361.1"/>
</dbReference>
<evidence type="ECO:0000313" key="4">
    <source>
        <dbReference type="Proteomes" id="UP000007467"/>
    </source>
</evidence>
<sequence>MKRLFIPFIAPFFLNGEPSAFDLQSGATKKELKQLQINSKNFSNILTKIHSQVESNTQAQEGLKSVYEGQSNKIKHLNDAILSQEESLRALKASQEVHANTIKQQSEILEDLRNEIRANQQAIQQLDKQNKEMSELLTKLSQDLVAQIALIQKTLKEQEKQEKAEKQYKQSAPTNEKSKQSLAADALEQDKENQPKHQQLPKEEKNQEKEKTPKVKFHKDLSKQKEIFEEALSFFRNKSYAEAKERLLWLEANSYRLSYVRYVLGEVAYGEKKYREAIKYYKESALLNKKASYMPVLLWHTAWSFKKIKDDQNYYKFLNTLQHLYPSSEQAKMAKKILENKEKHQHAKP</sequence>
<dbReference type="HOGENOM" id="CLU_066841_0_0_7"/>
<name>E8QSV6_HELPW</name>
<reference evidence="4" key="1">
    <citation type="submission" date="2010-11" db="EMBL/GenBank/DDBJ databases">
        <title>Genome sequence of Helicobacter pylori strain SouthAfrica7.</title>
        <authorList>
            <person name="Kersulyte D."/>
            <person name="Segal I."/>
            <person name="Mistry R."/>
            <person name="Berg D.E."/>
        </authorList>
    </citation>
    <scope>NUCLEOTIDE SEQUENCE [LARGE SCALE GENOMIC DNA]</scope>
    <source>
        <strain evidence="4">SouthAfrica7</strain>
    </source>
</reference>
<protein>
    <recommendedName>
        <fullName evidence="5">Tetratricopeptide repeat protein</fullName>
    </recommendedName>
</protein>
<dbReference type="InterPro" id="IPR011990">
    <property type="entry name" value="TPR-like_helical_dom_sf"/>
</dbReference>
<dbReference type="KEGG" id="hes:HPSA_05480"/>
<dbReference type="PATRIC" id="fig|907239.3.peg.1114"/>
<accession>E8QSV6</accession>
<dbReference type="SUPFAM" id="SSF48452">
    <property type="entry name" value="TPR-like"/>
    <property type="match status" value="1"/>
</dbReference>
<evidence type="ECO:0008006" key="5">
    <source>
        <dbReference type="Google" id="ProtNLM"/>
    </source>
</evidence>
<keyword evidence="1" id="KW-0175">Coiled coil</keyword>
<evidence type="ECO:0000256" key="2">
    <source>
        <dbReference type="SAM" id="MobiDB-lite"/>
    </source>
</evidence>
<dbReference type="AlphaFoldDB" id="E8QSV6"/>
<feature type="region of interest" description="Disordered" evidence="2">
    <location>
        <begin position="162"/>
        <end position="216"/>
    </location>
</feature>
<dbReference type="EMBL" id="CP002336">
    <property type="protein sequence ID" value="ADU85070.1"/>
    <property type="molecule type" value="Genomic_DNA"/>
</dbReference>
<evidence type="ECO:0000256" key="1">
    <source>
        <dbReference type="SAM" id="Coils"/>
    </source>
</evidence>
<proteinExistence type="predicted"/>
<evidence type="ECO:0000313" key="3">
    <source>
        <dbReference type="EMBL" id="ADU85070.1"/>
    </source>
</evidence>
<dbReference type="Gene3D" id="1.25.40.10">
    <property type="entry name" value="Tetratricopeptide repeat domain"/>
    <property type="match status" value="1"/>
</dbReference>
<reference evidence="3 4" key="2">
    <citation type="journal article" date="2013" name="Genome Announc.">
        <title>Genome Sequences of Three hpAfrica2 Strains of Helicobacter pylori.</title>
        <authorList>
            <person name="Duncan S.S."/>
            <person name="Bertoli M.T."/>
            <person name="Kersulyte D."/>
            <person name="Valk P.L."/>
            <person name="Tamma S."/>
            <person name="Segal I."/>
            <person name="McClain M.S."/>
            <person name="Cover T.L."/>
            <person name="Berg D.E."/>
        </authorList>
    </citation>
    <scope>NUCLEOTIDE SEQUENCE [LARGE SCALE GENOMIC DNA]</scope>
    <source>
        <strain evidence="3 4">SouthAfrica7</strain>
    </source>
</reference>